<keyword evidence="2" id="KW-0378">Hydrolase</keyword>
<evidence type="ECO:0000256" key="2">
    <source>
        <dbReference type="RuleBase" id="RU361163"/>
    </source>
</evidence>
<comment type="caution">
    <text evidence="4">The sequence shown here is derived from an EMBL/GenBank/DDBJ whole genome shotgun (WGS) entry which is preliminary data.</text>
</comment>
<organism evidence="4 5">
    <name type="scientific">Ramlibacter rhizophilus</name>
    <dbReference type="NCBI Taxonomy" id="1781167"/>
    <lineage>
        <taxon>Bacteria</taxon>
        <taxon>Pseudomonadati</taxon>
        <taxon>Pseudomonadota</taxon>
        <taxon>Betaproteobacteria</taxon>
        <taxon>Burkholderiales</taxon>
        <taxon>Comamonadaceae</taxon>
        <taxon>Ramlibacter</taxon>
    </lineage>
</organism>
<dbReference type="GO" id="GO:0008810">
    <property type="term" value="F:cellulase activity"/>
    <property type="evidence" value="ECO:0007669"/>
    <property type="project" value="InterPro"/>
</dbReference>
<dbReference type="InterPro" id="IPR013319">
    <property type="entry name" value="GH11/12"/>
</dbReference>
<dbReference type="Gene3D" id="2.60.120.180">
    <property type="match status" value="1"/>
</dbReference>
<evidence type="ECO:0000313" key="5">
    <source>
        <dbReference type="Proteomes" id="UP000297564"/>
    </source>
</evidence>
<evidence type="ECO:0000256" key="1">
    <source>
        <dbReference type="ARBA" id="ARBA00005519"/>
    </source>
</evidence>
<dbReference type="InterPro" id="IPR002594">
    <property type="entry name" value="GH12"/>
</dbReference>
<evidence type="ECO:0000256" key="3">
    <source>
        <dbReference type="SAM" id="MobiDB-lite"/>
    </source>
</evidence>
<keyword evidence="2" id="KW-0326">Glycosidase</keyword>
<feature type="region of interest" description="Disordered" evidence="3">
    <location>
        <begin position="1"/>
        <end position="20"/>
    </location>
</feature>
<dbReference type="PANTHER" id="PTHR34002">
    <property type="entry name" value="BLR1656 PROTEIN"/>
    <property type="match status" value="1"/>
</dbReference>
<dbReference type="AlphaFoldDB" id="A0A4Z0BK98"/>
<accession>A0A4Z0BK98</accession>
<proteinExistence type="inferred from homology"/>
<feature type="compositionally biased region" description="Pro residues" evidence="3">
    <location>
        <begin position="1"/>
        <end position="11"/>
    </location>
</feature>
<dbReference type="Proteomes" id="UP000297564">
    <property type="component" value="Unassembled WGS sequence"/>
</dbReference>
<dbReference type="SUPFAM" id="SSF49899">
    <property type="entry name" value="Concanavalin A-like lectins/glucanases"/>
    <property type="match status" value="1"/>
</dbReference>
<protein>
    <submittedName>
        <fullName evidence="4">Uncharacterized protein</fullName>
    </submittedName>
</protein>
<evidence type="ECO:0000313" key="4">
    <source>
        <dbReference type="EMBL" id="TFY98687.1"/>
    </source>
</evidence>
<reference evidence="4 5" key="1">
    <citation type="submission" date="2019-03" db="EMBL/GenBank/DDBJ databases">
        <title>Ramlibacter rhizophilus CCTCC AB2015357, whole genome shotgun sequence.</title>
        <authorList>
            <person name="Zhang X."/>
            <person name="Feng G."/>
            <person name="Zhu H."/>
        </authorList>
    </citation>
    <scope>NUCLEOTIDE SEQUENCE [LARGE SCALE GENOMIC DNA]</scope>
    <source>
        <strain evidence="4 5">CCTCC AB2015357</strain>
    </source>
</reference>
<name>A0A4Z0BK98_9BURK</name>
<keyword evidence="2" id="KW-0624">Polysaccharide degradation</keyword>
<dbReference type="GO" id="GO:0000272">
    <property type="term" value="P:polysaccharide catabolic process"/>
    <property type="evidence" value="ECO:0007669"/>
    <property type="project" value="UniProtKB-KW"/>
</dbReference>
<dbReference type="EMBL" id="SMLL01000005">
    <property type="protein sequence ID" value="TFY98687.1"/>
    <property type="molecule type" value="Genomic_DNA"/>
</dbReference>
<dbReference type="InterPro" id="IPR013320">
    <property type="entry name" value="ConA-like_dom_sf"/>
</dbReference>
<sequence length="325" mass="34346">MPAPAPAPAPQAAPSGSAPDIAVASNSKRWLQAGSPNDAYFVEDNRWGANGVTEGVSASQYEQYTGRSTQVGANGEVAFRTKWRWPQGVNEVKGYPAVLYGRKPGYASSNNLMGGNPIELPDGAVSQVAPAGATPGTILPLQMPVQSLKAKYAFKHNAAPTGQGQLAFDIWLQSTPDQGHGFTAASITHEIMIPLSNWGNYGGHNVPGGRNPGWFDHTATIGGKTYHVYATKGSDGCLRYDFGGLNGAHGKSGWKMIAFVPAVLPADPGEIDLAAIINYVATRTDRCGERWALGREYVTSIELGVEPVVGTGDITVYDFKVSGAR</sequence>
<dbReference type="Pfam" id="PF01670">
    <property type="entry name" value="Glyco_hydro_12"/>
    <property type="match status" value="1"/>
</dbReference>
<keyword evidence="2" id="KW-0119">Carbohydrate metabolism</keyword>
<dbReference type="PANTHER" id="PTHR34002:SF9">
    <property type="entry name" value="XYLOGLUCAN-SPECIFIC ENDO-BETA-1,4-GLUCANASE A"/>
    <property type="match status" value="1"/>
</dbReference>
<comment type="similarity">
    <text evidence="1 2">Belongs to the glycosyl hydrolase 12 (cellulase H) family.</text>
</comment>
<gene>
    <name evidence="4" type="ORF">EZ242_14295</name>
</gene>
<dbReference type="OrthoDB" id="8889545at2"/>
<keyword evidence="5" id="KW-1185">Reference proteome</keyword>